<sequence>MWVQPPRSNSEPATLYIQETVTIGGSDVDSQTECNDADIEQAPLRSSSLSSLLPPVSSSKLMAASLHDAAPAFSKSAFHSTDNFPAAGIQCAAGSSVPLRQSSSQPTIFRGESEAETAFKPSVGVEFTHREQLHIFLMALESPQLRSNCLEIMRQNSIAHNHQLLAKLMKACADTAGPCRSVLVQFANCGRVCFHEPFGRLVDLITCGLRRSSQPHLLIGQLCCLAGRLCIRPDNRVPRFEDIADVAQHLPILTHAAYLLRHEASEARIDEEALRELLRNIFTHPFLTDLSLIYAGRSQALQLPKLVIAEGLITTAFVIATQPGRETFLRDLLEYFKGLRGTLNAENRMMLDQQTAGLLLGATVAPPDVVSSEDANMVRSEHIASICYELLVDDQCSPDVASAVNQLQQHLYLRTNCTST</sequence>
<proteinExistence type="predicted"/>
<evidence type="ECO:0000313" key="1">
    <source>
        <dbReference type="EMBL" id="RKP11069.1"/>
    </source>
</evidence>
<dbReference type="AlphaFoldDB" id="A0A4V1IXH4"/>
<keyword evidence="2" id="KW-1185">Reference proteome</keyword>
<reference evidence="2" key="1">
    <citation type="journal article" date="2018" name="Nat. Microbiol.">
        <title>Leveraging single-cell genomics to expand the fungal tree of life.</title>
        <authorList>
            <person name="Ahrendt S.R."/>
            <person name="Quandt C.A."/>
            <person name="Ciobanu D."/>
            <person name="Clum A."/>
            <person name="Salamov A."/>
            <person name="Andreopoulos B."/>
            <person name="Cheng J.F."/>
            <person name="Woyke T."/>
            <person name="Pelin A."/>
            <person name="Henrissat B."/>
            <person name="Reynolds N.K."/>
            <person name="Benny G.L."/>
            <person name="Smith M.E."/>
            <person name="James T.Y."/>
            <person name="Grigoriev I.V."/>
        </authorList>
    </citation>
    <scope>NUCLEOTIDE SEQUENCE [LARGE SCALE GENOMIC DNA]</scope>
    <source>
        <strain evidence="2">RSA 1356</strain>
    </source>
</reference>
<protein>
    <submittedName>
        <fullName evidence="1">Uncharacterized protein</fullName>
    </submittedName>
</protein>
<gene>
    <name evidence="1" type="ORF">THASP1DRAFT_27169</name>
</gene>
<dbReference type="Proteomes" id="UP000271241">
    <property type="component" value="Unassembled WGS sequence"/>
</dbReference>
<evidence type="ECO:0000313" key="2">
    <source>
        <dbReference type="Proteomes" id="UP000271241"/>
    </source>
</evidence>
<name>A0A4V1IXH4_9FUNG</name>
<dbReference type="OrthoDB" id="10477090at2759"/>
<dbReference type="EMBL" id="KZ992428">
    <property type="protein sequence ID" value="RKP11069.1"/>
    <property type="molecule type" value="Genomic_DNA"/>
</dbReference>
<organism evidence="1 2">
    <name type="scientific">Thamnocephalis sphaerospora</name>
    <dbReference type="NCBI Taxonomy" id="78915"/>
    <lineage>
        <taxon>Eukaryota</taxon>
        <taxon>Fungi</taxon>
        <taxon>Fungi incertae sedis</taxon>
        <taxon>Zoopagomycota</taxon>
        <taxon>Zoopagomycotina</taxon>
        <taxon>Zoopagomycetes</taxon>
        <taxon>Zoopagales</taxon>
        <taxon>Sigmoideomycetaceae</taxon>
        <taxon>Thamnocephalis</taxon>
    </lineage>
</organism>
<accession>A0A4V1IXH4</accession>